<evidence type="ECO:0000256" key="7">
    <source>
        <dbReference type="ARBA" id="ARBA00023004"/>
    </source>
</evidence>
<dbReference type="Proteomes" id="UP000185003">
    <property type="component" value="Unassembled WGS sequence"/>
</dbReference>
<evidence type="ECO:0000256" key="5">
    <source>
        <dbReference type="ARBA" id="ARBA00022989"/>
    </source>
</evidence>
<evidence type="ECO:0000256" key="6">
    <source>
        <dbReference type="ARBA" id="ARBA00023002"/>
    </source>
</evidence>
<feature type="transmembrane region" description="Helical" evidence="12">
    <location>
        <begin position="23"/>
        <end position="44"/>
    </location>
</feature>
<evidence type="ECO:0000313" key="13">
    <source>
        <dbReference type="EMBL" id="SIO44993.1"/>
    </source>
</evidence>
<dbReference type="STRING" id="536979.SAMN04488055_4132"/>
<keyword evidence="8" id="KW-0350">Heme biosynthesis</keyword>
<dbReference type="PANTHER" id="PTHR23289">
    <property type="entry name" value="CYTOCHROME C OXIDASE ASSEMBLY PROTEIN COX15"/>
    <property type="match status" value="1"/>
</dbReference>
<evidence type="ECO:0000256" key="3">
    <source>
        <dbReference type="ARBA" id="ARBA00022692"/>
    </source>
</evidence>
<dbReference type="HAMAP" id="MF_01665">
    <property type="entry name" value="HemeA_synth_type2"/>
    <property type="match status" value="1"/>
</dbReference>
<feature type="transmembrane region" description="Helical" evidence="12">
    <location>
        <begin position="110"/>
        <end position="127"/>
    </location>
</feature>
<dbReference type="PANTHER" id="PTHR23289:SF2">
    <property type="entry name" value="CYTOCHROME C OXIDASE ASSEMBLY PROTEIN COX15 HOMOLOG"/>
    <property type="match status" value="1"/>
</dbReference>
<evidence type="ECO:0000256" key="1">
    <source>
        <dbReference type="ARBA" id="ARBA00001970"/>
    </source>
</evidence>
<organism evidence="13 14">
    <name type="scientific">Chitinophaga niabensis</name>
    <dbReference type="NCBI Taxonomy" id="536979"/>
    <lineage>
        <taxon>Bacteria</taxon>
        <taxon>Pseudomonadati</taxon>
        <taxon>Bacteroidota</taxon>
        <taxon>Chitinophagia</taxon>
        <taxon>Chitinophagales</taxon>
        <taxon>Chitinophagaceae</taxon>
        <taxon>Chitinophaga</taxon>
    </lineage>
</organism>
<dbReference type="GO" id="GO:0120547">
    <property type="term" value="F:heme A synthase activity"/>
    <property type="evidence" value="ECO:0007669"/>
    <property type="project" value="UniProtKB-EC"/>
</dbReference>
<sequence length="354" mass="40261">MWRRINPNFATFMDMQQNKQNKAIIIWLFTGVFMIIVQVLLGGITRLTGSGLSITEWKPILGALPPMNEAAWQAAFAKYQEIGQAKYINSHFTLSDFKGIYFWEWLHRNWGRLIGIVFFIPFIYFIIKKKIDKSMIVPMIILFLLGGLQGAIGWIMVQSGLNDEDLYVSHIRLAIHFIAALSLLWYTLWFALKLSIPQKNIVSAPSLRKLSGWILALLTLQLFYGAFMAGLHAALSASTWPTINGMWWPMGMFTQGGFLEDITHNPITIQFIHRGLAYLLTILIALWYFRARPFSQLDAVRAVALLVVLLQVLLGVLTVLNSQVKIPLGFALAHQFTGMALLMVLVWARFVTKK</sequence>
<proteinExistence type="inferred from homology"/>
<evidence type="ECO:0000256" key="4">
    <source>
        <dbReference type="ARBA" id="ARBA00022723"/>
    </source>
</evidence>
<keyword evidence="9 12" id="KW-0472">Membrane</keyword>
<keyword evidence="14" id="KW-1185">Reference proteome</keyword>
<feature type="transmembrane region" description="Helical" evidence="12">
    <location>
        <begin position="326"/>
        <end position="348"/>
    </location>
</feature>
<evidence type="ECO:0000256" key="10">
    <source>
        <dbReference type="ARBA" id="ARBA00044501"/>
    </source>
</evidence>
<feature type="transmembrane region" description="Helical" evidence="12">
    <location>
        <begin position="271"/>
        <end position="290"/>
    </location>
</feature>
<feature type="transmembrane region" description="Helical" evidence="12">
    <location>
        <begin position="173"/>
        <end position="192"/>
    </location>
</feature>
<evidence type="ECO:0000256" key="11">
    <source>
        <dbReference type="ARBA" id="ARBA00048044"/>
    </source>
</evidence>
<evidence type="ECO:0000256" key="12">
    <source>
        <dbReference type="SAM" id="Phobius"/>
    </source>
</evidence>
<accession>A0A1N6JL77</accession>
<comment type="cofactor">
    <cofactor evidence="1">
        <name>heme b</name>
        <dbReference type="ChEBI" id="CHEBI:60344"/>
    </cofactor>
</comment>
<feature type="transmembrane region" description="Helical" evidence="12">
    <location>
        <begin position="139"/>
        <end position="161"/>
    </location>
</feature>
<dbReference type="InterPro" id="IPR023754">
    <property type="entry name" value="HemeA_Synthase_type2"/>
</dbReference>
<dbReference type="AlphaFoldDB" id="A0A1N6JL77"/>
<keyword evidence="7" id="KW-0408">Iron</keyword>
<evidence type="ECO:0000313" key="14">
    <source>
        <dbReference type="Proteomes" id="UP000185003"/>
    </source>
</evidence>
<evidence type="ECO:0000256" key="8">
    <source>
        <dbReference type="ARBA" id="ARBA00023133"/>
    </source>
</evidence>
<evidence type="ECO:0000256" key="2">
    <source>
        <dbReference type="ARBA" id="ARBA00004141"/>
    </source>
</evidence>
<comment type="catalytic activity">
    <reaction evidence="11">
        <text>Fe(II)-heme o + 2 A + H2O = Fe(II)-heme a + 2 AH2</text>
        <dbReference type="Rhea" id="RHEA:63388"/>
        <dbReference type="ChEBI" id="CHEBI:13193"/>
        <dbReference type="ChEBI" id="CHEBI:15377"/>
        <dbReference type="ChEBI" id="CHEBI:17499"/>
        <dbReference type="ChEBI" id="CHEBI:60530"/>
        <dbReference type="ChEBI" id="CHEBI:61715"/>
        <dbReference type="EC" id="1.17.99.9"/>
    </reaction>
    <physiologicalReaction direction="left-to-right" evidence="11">
        <dbReference type="Rhea" id="RHEA:63389"/>
    </physiologicalReaction>
</comment>
<reference evidence="13 14" key="1">
    <citation type="submission" date="2016-11" db="EMBL/GenBank/DDBJ databases">
        <authorList>
            <person name="Jaros S."/>
            <person name="Januszkiewicz K."/>
            <person name="Wedrychowicz H."/>
        </authorList>
    </citation>
    <scope>NUCLEOTIDE SEQUENCE [LARGE SCALE GENOMIC DNA]</scope>
    <source>
        <strain evidence="13 14">DSM 24787</strain>
    </source>
</reference>
<keyword evidence="6" id="KW-0560">Oxidoreductase</keyword>
<comment type="subcellular location">
    <subcellularLocation>
        <location evidence="2">Membrane</location>
        <topology evidence="2">Multi-pass membrane protein</topology>
    </subcellularLocation>
</comment>
<gene>
    <name evidence="13" type="ORF">SAMN04488055_4132</name>
</gene>
<feature type="transmembrane region" description="Helical" evidence="12">
    <location>
        <begin position="213"/>
        <end position="235"/>
    </location>
</feature>
<comment type="pathway">
    <text evidence="10">Porphyrin-containing compound metabolism; heme A biosynthesis; heme A from heme O: step 1/1.</text>
</comment>
<dbReference type="InterPro" id="IPR003780">
    <property type="entry name" value="COX15/CtaA_fam"/>
</dbReference>
<evidence type="ECO:0000256" key="9">
    <source>
        <dbReference type="ARBA" id="ARBA00023136"/>
    </source>
</evidence>
<dbReference type="Pfam" id="PF02628">
    <property type="entry name" value="COX15-CtaA"/>
    <property type="match status" value="1"/>
</dbReference>
<dbReference type="GO" id="GO:0016020">
    <property type="term" value="C:membrane"/>
    <property type="evidence" value="ECO:0007669"/>
    <property type="project" value="UniProtKB-SubCell"/>
</dbReference>
<name>A0A1N6JL77_9BACT</name>
<keyword evidence="3 12" id="KW-0812">Transmembrane</keyword>
<feature type="transmembrane region" description="Helical" evidence="12">
    <location>
        <begin position="302"/>
        <end position="320"/>
    </location>
</feature>
<dbReference type="GO" id="GO:0006784">
    <property type="term" value="P:heme A biosynthetic process"/>
    <property type="evidence" value="ECO:0007669"/>
    <property type="project" value="InterPro"/>
</dbReference>
<keyword evidence="5 12" id="KW-1133">Transmembrane helix</keyword>
<dbReference type="EMBL" id="FSRA01000002">
    <property type="protein sequence ID" value="SIO44993.1"/>
    <property type="molecule type" value="Genomic_DNA"/>
</dbReference>
<dbReference type="GO" id="GO:0046872">
    <property type="term" value="F:metal ion binding"/>
    <property type="evidence" value="ECO:0007669"/>
    <property type="project" value="UniProtKB-KW"/>
</dbReference>
<keyword evidence="4" id="KW-0479">Metal-binding</keyword>
<protein>
    <submittedName>
        <fullName evidence="13">Cytochrome c oxidase assembly protein subunit 15</fullName>
    </submittedName>
</protein>